<reference evidence="1 2" key="1">
    <citation type="journal article" date="2009" name="Appl. Environ. Microbiol.">
        <title>Metabolic versatility and indigenous origin of the archaeon Thermococcus sibiricus, isolated from a siberian oil reservoir, as revealed by genome analysis.</title>
        <authorList>
            <person name="Mardanov A.V."/>
            <person name="Ravin N.V."/>
            <person name="Svetlitchnyi V.A."/>
            <person name="Beletsky A.V."/>
            <person name="Miroshnichenko M.L."/>
            <person name="Bonch-Osmolovskaya E.A."/>
            <person name="Skryabin K.G."/>
        </authorList>
    </citation>
    <scope>NUCLEOTIDE SEQUENCE [LARGE SCALE GENOMIC DNA]</scope>
    <source>
        <strain evidence="2">DSM 12597 / MM 739</strain>
    </source>
</reference>
<dbReference type="Proteomes" id="UP000009079">
    <property type="component" value="Chromosome"/>
</dbReference>
<dbReference type="AlphaFoldDB" id="C5ZZV3"/>
<dbReference type="HOGENOM" id="CLU_1773044_0_0_2"/>
<dbReference type="eggNOG" id="arCOG00022">
    <property type="taxonomic scope" value="Archaea"/>
</dbReference>
<organism evidence="1 2">
    <name type="scientific">Thermococcus sibiricus (strain DSM 12597 / MM 739)</name>
    <dbReference type="NCBI Taxonomy" id="604354"/>
    <lineage>
        <taxon>Archaea</taxon>
        <taxon>Methanobacteriati</taxon>
        <taxon>Methanobacteriota</taxon>
        <taxon>Thermococci</taxon>
        <taxon>Thermococcales</taxon>
        <taxon>Thermococcaceae</taxon>
        <taxon>Thermococcus</taxon>
    </lineage>
</organism>
<proteinExistence type="predicted"/>
<evidence type="ECO:0000313" key="1">
    <source>
        <dbReference type="EMBL" id="ACS90934.1"/>
    </source>
</evidence>
<protein>
    <submittedName>
        <fullName evidence="1">Uncharacterized protein</fullName>
    </submittedName>
</protein>
<dbReference type="SUPFAM" id="SSF47240">
    <property type="entry name" value="Ferritin-like"/>
    <property type="match status" value="1"/>
</dbReference>
<dbReference type="Gene3D" id="1.20.1260.10">
    <property type="match status" value="1"/>
</dbReference>
<keyword evidence="2" id="KW-1185">Reference proteome</keyword>
<dbReference type="InterPro" id="IPR012347">
    <property type="entry name" value="Ferritin-like"/>
</dbReference>
<dbReference type="STRING" id="604354.TSIB_1885"/>
<sequence>MVMYMVEPLVKKAYETEKKAASSYTDGLARIRGQGLRYTKVEEIVGRIAVDTIIHKHLMEAILNAQKELEKLAGEGPIEEIKEIELAPEQKALVKRFAEMHLEIERDMIETYQKMVDKMTHPLFKGLAEALVKNEQEHHKLLAELIEKYKE</sequence>
<gene>
    <name evidence="1" type="ordered locus">TSIB_1885</name>
</gene>
<dbReference type="InterPro" id="IPR009078">
    <property type="entry name" value="Ferritin-like_SF"/>
</dbReference>
<dbReference type="EMBL" id="CP001463">
    <property type="protein sequence ID" value="ACS90934.1"/>
    <property type="molecule type" value="Genomic_DNA"/>
</dbReference>
<dbReference type="KEGG" id="tsi:TSIB_1885"/>
<accession>C5ZZV3</accession>
<name>C5ZZV3_THESM</name>
<evidence type="ECO:0000313" key="2">
    <source>
        <dbReference type="Proteomes" id="UP000009079"/>
    </source>
</evidence>